<gene>
    <name evidence="2" type="ORF">M421DRAFT_37761</name>
</gene>
<proteinExistence type="predicted"/>
<evidence type="ECO:0000259" key="1">
    <source>
        <dbReference type="PROSITE" id="PS51212"/>
    </source>
</evidence>
<accession>A0A6A5R9S1</accession>
<dbReference type="AlphaFoldDB" id="A0A6A5R9S1"/>
<feature type="domain" description="WSC" evidence="1">
    <location>
        <begin position="38"/>
        <end position="133"/>
    </location>
</feature>
<dbReference type="InterPro" id="IPR002889">
    <property type="entry name" value="WSC_carb-bd"/>
</dbReference>
<dbReference type="PROSITE" id="PS51212">
    <property type="entry name" value="WSC"/>
    <property type="match status" value="1"/>
</dbReference>
<dbReference type="Pfam" id="PF01822">
    <property type="entry name" value="WSC"/>
    <property type="match status" value="1"/>
</dbReference>
<evidence type="ECO:0000313" key="2">
    <source>
        <dbReference type="EMBL" id="KAF1922587.1"/>
    </source>
</evidence>
<protein>
    <recommendedName>
        <fullName evidence="1">WSC domain-containing protein</fullName>
    </recommendedName>
</protein>
<feature type="non-terminal residue" evidence="2">
    <location>
        <position position="247"/>
    </location>
</feature>
<dbReference type="GeneID" id="54347477"/>
<keyword evidence="3" id="KW-1185">Reference proteome</keyword>
<dbReference type="OrthoDB" id="5985073at2759"/>
<dbReference type="RefSeq" id="XP_033442840.1">
    <property type="nucleotide sequence ID" value="XM_033589829.1"/>
</dbReference>
<dbReference type="SMART" id="SM00321">
    <property type="entry name" value="WSC"/>
    <property type="match status" value="1"/>
</dbReference>
<dbReference type="EMBL" id="ML979020">
    <property type="protein sequence ID" value="KAF1922587.1"/>
    <property type="molecule type" value="Genomic_DNA"/>
</dbReference>
<reference evidence="2" key="1">
    <citation type="journal article" date="2020" name="Stud. Mycol.">
        <title>101 Dothideomycetes genomes: a test case for predicting lifestyles and emergence of pathogens.</title>
        <authorList>
            <person name="Haridas S."/>
            <person name="Albert R."/>
            <person name="Binder M."/>
            <person name="Bloem J."/>
            <person name="Labutti K."/>
            <person name="Salamov A."/>
            <person name="Andreopoulos B."/>
            <person name="Baker S."/>
            <person name="Barry K."/>
            <person name="Bills G."/>
            <person name="Bluhm B."/>
            <person name="Cannon C."/>
            <person name="Castanera R."/>
            <person name="Culley D."/>
            <person name="Daum C."/>
            <person name="Ezra D."/>
            <person name="Gonzalez J."/>
            <person name="Henrissat B."/>
            <person name="Kuo A."/>
            <person name="Liang C."/>
            <person name="Lipzen A."/>
            <person name="Lutzoni F."/>
            <person name="Magnuson J."/>
            <person name="Mondo S."/>
            <person name="Nolan M."/>
            <person name="Ohm R."/>
            <person name="Pangilinan J."/>
            <person name="Park H.-J."/>
            <person name="Ramirez L."/>
            <person name="Alfaro M."/>
            <person name="Sun H."/>
            <person name="Tritt A."/>
            <person name="Yoshinaga Y."/>
            <person name="Zwiers L.-H."/>
            <person name="Turgeon B."/>
            <person name="Goodwin S."/>
            <person name="Spatafora J."/>
            <person name="Crous P."/>
            <person name="Grigoriev I."/>
        </authorList>
    </citation>
    <scope>NUCLEOTIDE SEQUENCE</scope>
    <source>
        <strain evidence="2">CBS 183.55</strain>
    </source>
</reference>
<evidence type="ECO:0000313" key="3">
    <source>
        <dbReference type="Proteomes" id="UP000800082"/>
    </source>
</evidence>
<sequence length="247" mass="25227">DLVSPSDIGLLTTAPSLVAKLLTNAAQHTSPNDPNVRGWQDYGCFRSSDSFSNTLTAVATSSITLGMSPQICIGVCAARGADYSFVIGDSCSCSVTRPPPAAGSTKCNTPCSASTALTCGNPATNAYSVFRRIIAPNNAIPLPTGPAANTFKYGGCFLASGFIADAETAGLVLENTDIEACSKAASEQGLRYLAGIGLCANECPGKPTQSCGGAISQGEGLLRRQATSNDLLITLFELAPPVPLTAP</sequence>
<dbReference type="Proteomes" id="UP000800082">
    <property type="component" value="Unassembled WGS sequence"/>
</dbReference>
<organism evidence="2 3">
    <name type="scientific">Didymella exigua CBS 183.55</name>
    <dbReference type="NCBI Taxonomy" id="1150837"/>
    <lineage>
        <taxon>Eukaryota</taxon>
        <taxon>Fungi</taxon>
        <taxon>Dikarya</taxon>
        <taxon>Ascomycota</taxon>
        <taxon>Pezizomycotina</taxon>
        <taxon>Dothideomycetes</taxon>
        <taxon>Pleosporomycetidae</taxon>
        <taxon>Pleosporales</taxon>
        <taxon>Pleosporineae</taxon>
        <taxon>Didymellaceae</taxon>
        <taxon>Didymella</taxon>
    </lineage>
</organism>
<name>A0A6A5R9S1_9PLEO</name>
<feature type="non-terminal residue" evidence="2">
    <location>
        <position position="1"/>
    </location>
</feature>